<proteinExistence type="predicted"/>
<dbReference type="SUPFAM" id="SSF52540">
    <property type="entry name" value="P-loop containing nucleoside triphosphate hydrolases"/>
    <property type="match status" value="1"/>
</dbReference>
<dbReference type="Pfam" id="PF18052">
    <property type="entry name" value="Rx_N"/>
    <property type="match status" value="1"/>
</dbReference>
<dbReference type="AlphaFoldDB" id="A0A2C9W552"/>
<evidence type="ECO:0000256" key="3">
    <source>
        <dbReference type="ARBA" id="ARBA00022741"/>
    </source>
</evidence>
<feature type="domain" description="NB-ARC" evidence="6">
    <location>
        <begin position="144"/>
        <end position="267"/>
    </location>
</feature>
<name>A0A2C9W552_MANES</name>
<evidence type="ECO:0000259" key="9">
    <source>
        <dbReference type="Pfam" id="PF25019"/>
    </source>
</evidence>
<keyword evidence="5" id="KW-0067">ATP-binding</keyword>
<feature type="domain" description="Disease resistance N-terminal" evidence="7">
    <location>
        <begin position="48"/>
        <end position="80"/>
    </location>
</feature>
<evidence type="ECO:0000259" key="6">
    <source>
        <dbReference type="Pfam" id="PF00931"/>
    </source>
</evidence>
<evidence type="ECO:0000259" key="7">
    <source>
        <dbReference type="Pfam" id="PF18052"/>
    </source>
</evidence>
<feature type="domain" description="R13L1/DRL21-like LRR repeat region" evidence="9">
    <location>
        <begin position="656"/>
        <end position="782"/>
    </location>
</feature>
<dbReference type="Gene3D" id="3.80.10.10">
    <property type="entry name" value="Ribonuclease Inhibitor"/>
    <property type="match status" value="2"/>
</dbReference>
<evidence type="ECO:0000256" key="1">
    <source>
        <dbReference type="ARBA" id="ARBA00022614"/>
    </source>
</evidence>
<dbReference type="GO" id="GO:0005524">
    <property type="term" value="F:ATP binding"/>
    <property type="evidence" value="ECO:0007669"/>
    <property type="project" value="UniProtKB-KW"/>
</dbReference>
<dbReference type="InterPro" id="IPR027417">
    <property type="entry name" value="P-loop_NTPase"/>
</dbReference>
<dbReference type="InterPro" id="IPR002182">
    <property type="entry name" value="NB-ARC"/>
</dbReference>
<dbReference type="InterPro" id="IPR056789">
    <property type="entry name" value="LRR_R13L1-DRL21"/>
</dbReference>
<protein>
    <recommendedName>
        <fullName evidence="11">NB-ARC domain-containing protein</fullName>
    </recommendedName>
</protein>
<evidence type="ECO:0008006" key="11">
    <source>
        <dbReference type="Google" id="ProtNLM"/>
    </source>
</evidence>
<dbReference type="PANTHER" id="PTHR36766">
    <property type="entry name" value="PLANT BROAD-SPECTRUM MILDEW RESISTANCE PROTEIN RPW8"/>
    <property type="match status" value="1"/>
</dbReference>
<evidence type="ECO:0000256" key="2">
    <source>
        <dbReference type="ARBA" id="ARBA00022737"/>
    </source>
</evidence>
<evidence type="ECO:0000313" key="10">
    <source>
        <dbReference type="EMBL" id="OAY54261.1"/>
    </source>
</evidence>
<organism evidence="10">
    <name type="scientific">Manihot esculenta</name>
    <name type="common">Cassava</name>
    <name type="synonym">Jatropha manihot</name>
    <dbReference type="NCBI Taxonomy" id="3983"/>
    <lineage>
        <taxon>Eukaryota</taxon>
        <taxon>Viridiplantae</taxon>
        <taxon>Streptophyta</taxon>
        <taxon>Embryophyta</taxon>
        <taxon>Tracheophyta</taxon>
        <taxon>Spermatophyta</taxon>
        <taxon>Magnoliopsida</taxon>
        <taxon>eudicotyledons</taxon>
        <taxon>Gunneridae</taxon>
        <taxon>Pentapetalae</taxon>
        <taxon>rosids</taxon>
        <taxon>fabids</taxon>
        <taxon>Malpighiales</taxon>
        <taxon>Euphorbiaceae</taxon>
        <taxon>Crotonoideae</taxon>
        <taxon>Manihoteae</taxon>
        <taxon>Manihot</taxon>
    </lineage>
</organism>
<keyword evidence="3" id="KW-0547">Nucleotide-binding</keyword>
<dbReference type="SUPFAM" id="SSF52058">
    <property type="entry name" value="L domain-like"/>
    <property type="match status" value="1"/>
</dbReference>
<dbReference type="InterPro" id="IPR058922">
    <property type="entry name" value="WHD_DRP"/>
</dbReference>
<keyword evidence="2" id="KW-0677">Repeat</keyword>
<dbReference type="Pfam" id="PF00931">
    <property type="entry name" value="NB-ARC"/>
    <property type="match status" value="1"/>
</dbReference>
<evidence type="ECO:0000256" key="4">
    <source>
        <dbReference type="ARBA" id="ARBA00022821"/>
    </source>
</evidence>
<evidence type="ECO:0000259" key="8">
    <source>
        <dbReference type="Pfam" id="PF23559"/>
    </source>
</evidence>
<dbReference type="InterPro" id="IPR042197">
    <property type="entry name" value="Apaf_helical"/>
</dbReference>
<dbReference type="InterPro" id="IPR041118">
    <property type="entry name" value="Rx_N"/>
</dbReference>
<dbReference type="Pfam" id="PF25019">
    <property type="entry name" value="LRR_R13L1-DRL21"/>
    <property type="match status" value="1"/>
</dbReference>
<dbReference type="GO" id="GO:0006952">
    <property type="term" value="P:defense response"/>
    <property type="evidence" value="ECO:0007669"/>
    <property type="project" value="UniProtKB-KW"/>
</dbReference>
<dbReference type="Gene3D" id="3.40.50.300">
    <property type="entry name" value="P-loop containing nucleotide triphosphate hydrolases"/>
    <property type="match status" value="1"/>
</dbReference>
<accession>A0A2C9W552</accession>
<keyword evidence="4" id="KW-0611">Plant defense</keyword>
<dbReference type="GO" id="GO:0051707">
    <property type="term" value="P:response to other organism"/>
    <property type="evidence" value="ECO:0007669"/>
    <property type="project" value="UniProtKB-ARBA"/>
</dbReference>
<keyword evidence="1" id="KW-0433">Leucine-rich repeat</keyword>
<sequence>MAESVVSAFMQVVFEQLASPIVEEFGLIHGIEKQLKKLSRMLSRIRTAVGLWLNELKEIAYEADDILDEMSTEVLRSHSQIASRIGEVIEKLEEIAKEKEDLHLKEEDVVMGHRARNERLQTGSLVDEHSVCGRAGCNSYCWIGGVGKSTIVQLIYNDKKIEKHFELRMWVCVLEEFDPRMITKAIIESATEAKCDLLDMDLMQRRLQRVIKEKKYLLVLDDVWSESCSKWDVLRVPLYAGASGSKIIVTTRSEVVSSIMAEAWSLFNSRAFRHSSSDVPQNLVKMAKSVVNKCQGLPLALKALGDLLSALTDENEWDTISKSEIWELPEDKIDILQTLKSSYQHLPCHLKQRFGYCSIFPRDHLYKKEILVLLWMAHGFIQPKGLKKMEDIGRDAFDSLLSRSFFHFLHVDPLDGQPRYRMHGLIHDLSQLVTQGDCVTIKANMVCFMSKKAHHISILCDSPHPIDFAFVTESRTARSLLFFGEYRYTIKKIPQELFFILKSLRALDLSHTCITELPSSVGNSKHLRFLDLSWMYVQKLPETIGGLCNLQTLNLIKCLQLRTLPETMSSLINLRHFNISHRTALLRILPFADRRLLDLPKSIKNDINLRDIDISCGTRFLNILPFPEKYSWMGKLTHIQTLSNFVSSKKCGCGVEELNSMVDLRGSLCISKLESVASTVKAKEADLNGKHRLHELKFQWSEESLYSMQNETLAEQVIEYLQPHKNLEGLRVSNYAGRRLPSWLNCVSLSNLVSICLFKCQKCESLPPLWQFPLFKDLKIHGFHCLTHIGSDLYGERGIVGFPSLEKLEIKDMTSLEYWSGAEKVTFLAFMSLLCGIVQKSMSCQTSLALLQFWK</sequence>
<dbReference type="GO" id="GO:0043531">
    <property type="term" value="F:ADP binding"/>
    <property type="evidence" value="ECO:0007669"/>
    <property type="project" value="InterPro"/>
</dbReference>
<dbReference type="PRINTS" id="PR00364">
    <property type="entry name" value="DISEASERSIST"/>
</dbReference>
<reference evidence="10" key="1">
    <citation type="submission" date="2016-02" db="EMBL/GenBank/DDBJ databases">
        <title>WGS assembly of Manihot esculenta.</title>
        <authorList>
            <person name="Bredeson J.V."/>
            <person name="Prochnik S.E."/>
            <person name="Lyons J.B."/>
            <person name="Schmutz J."/>
            <person name="Grimwood J."/>
            <person name="Vrebalov J."/>
            <person name="Bart R.S."/>
            <person name="Amuge T."/>
            <person name="Ferguson M.E."/>
            <person name="Green R."/>
            <person name="Putnam N."/>
            <person name="Stites J."/>
            <person name="Rounsley S."/>
            <person name="Rokhsar D.S."/>
        </authorList>
    </citation>
    <scope>NUCLEOTIDE SEQUENCE [LARGE SCALE GENOMIC DNA]</scope>
    <source>
        <tissue evidence="10">Leaf</tissue>
    </source>
</reference>
<gene>
    <name evidence="10" type="ORF">MANES_03G060900</name>
</gene>
<dbReference type="EMBL" id="CM004389">
    <property type="protein sequence ID" value="OAY54261.1"/>
    <property type="molecule type" value="Genomic_DNA"/>
</dbReference>
<dbReference type="PANTHER" id="PTHR36766:SF40">
    <property type="entry name" value="DISEASE RESISTANCE PROTEIN RGA3"/>
    <property type="match status" value="1"/>
</dbReference>
<evidence type="ECO:0000256" key="5">
    <source>
        <dbReference type="ARBA" id="ARBA00022840"/>
    </source>
</evidence>
<dbReference type="InterPro" id="IPR032675">
    <property type="entry name" value="LRR_dom_sf"/>
</dbReference>
<dbReference type="Gene3D" id="1.20.5.4130">
    <property type="match status" value="1"/>
</dbReference>
<dbReference type="Pfam" id="PF23559">
    <property type="entry name" value="WHD_DRP"/>
    <property type="match status" value="1"/>
</dbReference>
<dbReference type="Gene3D" id="1.10.8.430">
    <property type="entry name" value="Helical domain of apoptotic protease-activating factors"/>
    <property type="match status" value="1"/>
</dbReference>
<feature type="domain" description="Disease resistance protein winged helix" evidence="8">
    <location>
        <begin position="359"/>
        <end position="429"/>
    </location>
</feature>